<dbReference type="EMBL" id="JAVHNR010000001">
    <property type="protein sequence ID" value="KAK6357180.1"/>
    <property type="molecule type" value="Genomic_DNA"/>
</dbReference>
<name>A0AAN8RHC6_9PEZI</name>
<reference evidence="1 2" key="1">
    <citation type="submission" date="2019-10" db="EMBL/GenBank/DDBJ databases">
        <authorList>
            <person name="Palmer J.M."/>
        </authorList>
    </citation>
    <scope>NUCLEOTIDE SEQUENCE [LARGE SCALE GENOMIC DNA]</scope>
    <source>
        <strain evidence="1 2">TWF718</strain>
    </source>
</reference>
<organism evidence="1 2">
    <name type="scientific">Orbilia javanica</name>
    <dbReference type="NCBI Taxonomy" id="47235"/>
    <lineage>
        <taxon>Eukaryota</taxon>
        <taxon>Fungi</taxon>
        <taxon>Dikarya</taxon>
        <taxon>Ascomycota</taxon>
        <taxon>Pezizomycotina</taxon>
        <taxon>Orbiliomycetes</taxon>
        <taxon>Orbiliales</taxon>
        <taxon>Orbiliaceae</taxon>
        <taxon>Orbilia</taxon>
    </lineage>
</organism>
<gene>
    <name evidence="1" type="ORF">TWF718_001504</name>
</gene>
<protein>
    <submittedName>
        <fullName evidence="1">Uncharacterized protein</fullName>
    </submittedName>
</protein>
<evidence type="ECO:0000313" key="2">
    <source>
        <dbReference type="Proteomes" id="UP001313282"/>
    </source>
</evidence>
<comment type="caution">
    <text evidence="1">The sequence shown here is derived from an EMBL/GenBank/DDBJ whole genome shotgun (WGS) entry which is preliminary data.</text>
</comment>
<accession>A0AAN8RHC6</accession>
<dbReference type="Proteomes" id="UP001313282">
    <property type="component" value="Unassembled WGS sequence"/>
</dbReference>
<proteinExistence type="predicted"/>
<evidence type="ECO:0000313" key="1">
    <source>
        <dbReference type="EMBL" id="KAK6357180.1"/>
    </source>
</evidence>
<keyword evidence="2" id="KW-1185">Reference proteome</keyword>
<dbReference type="AlphaFoldDB" id="A0AAN8RHC6"/>
<sequence length="75" mass="9150">MQHVVVRPFIYTQRRKFSLLRVRRWNKIRNWNLIVLFRAWGDTIGPRPSEQYYSERDSLTDCNYCSLHTSFIPCL</sequence>